<dbReference type="SUPFAM" id="SSF53335">
    <property type="entry name" value="S-adenosyl-L-methionine-dependent methyltransferases"/>
    <property type="match status" value="1"/>
</dbReference>
<reference evidence="2 3" key="1">
    <citation type="submission" date="2021-03" db="EMBL/GenBank/DDBJ databases">
        <title>Genomic Encyclopedia of Type Strains, Phase IV (KMG-IV): sequencing the most valuable type-strain genomes for metagenomic binning, comparative biology and taxonomic classification.</title>
        <authorList>
            <person name="Goeker M."/>
        </authorList>
    </citation>
    <scope>NUCLEOTIDE SEQUENCE [LARGE SCALE GENOMIC DNA]</scope>
    <source>
        <strain evidence="2 3">DSM 23491</strain>
    </source>
</reference>
<dbReference type="EMBL" id="JAGGKP010000001">
    <property type="protein sequence ID" value="MBP1936529.1"/>
    <property type="molecule type" value="Genomic_DNA"/>
</dbReference>
<proteinExistence type="predicted"/>
<dbReference type="CDD" id="cd02440">
    <property type="entry name" value="AdoMet_MTases"/>
    <property type="match status" value="1"/>
</dbReference>
<dbReference type="InterPro" id="IPR029063">
    <property type="entry name" value="SAM-dependent_MTases_sf"/>
</dbReference>
<evidence type="ECO:0000313" key="2">
    <source>
        <dbReference type="EMBL" id="MBP1936529.1"/>
    </source>
</evidence>
<evidence type="ECO:0000313" key="3">
    <source>
        <dbReference type="Proteomes" id="UP001519273"/>
    </source>
</evidence>
<dbReference type="InterPro" id="IPR013216">
    <property type="entry name" value="Methyltransf_11"/>
</dbReference>
<dbReference type="RefSeq" id="WP_209846968.1">
    <property type="nucleotide sequence ID" value="NZ_CBCRVE010000002.1"/>
</dbReference>
<protein>
    <submittedName>
        <fullName evidence="2">Ubiquinone/menaquinone biosynthesis C-methylase UbiE</fullName>
    </submittedName>
</protein>
<evidence type="ECO:0000259" key="1">
    <source>
        <dbReference type="Pfam" id="PF08241"/>
    </source>
</evidence>
<dbReference type="PANTHER" id="PTHR43591">
    <property type="entry name" value="METHYLTRANSFERASE"/>
    <property type="match status" value="1"/>
</dbReference>
<comment type="caution">
    <text evidence="2">The sequence shown here is derived from an EMBL/GenBank/DDBJ whole genome shotgun (WGS) entry which is preliminary data.</text>
</comment>
<sequence length="260" mass="29909">MNPLYDQIGLNYDITRKADPEIARRLYEHLQVFDVRPIVDIACGTGNYTIALQRLGLNVTGVDISLEMLKSAQGKSNSIDWVQSNVENLPFENDYFSGATCILAIHHFRDLKSSFEEIYRVIKRGSRLVIFTATAEQMNHYWLNVYFPNMMRNSIQQMPTEDQIKISLQDAGFTLLGFETFLVEPNLEDFFLYSGKFRPEMYLNEKVRSGISSFTSLADPAEINTGLHQLTQDLQTGEIMRKIKDYPSIKGDYMYVIVEK</sequence>
<organism evidence="2 3">
    <name type="scientific">Paenibacillus sediminis</name>
    <dbReference type="NCBI Taxonomy" id="664909"/>
    <lineage>
        <taxon>Bacteria</taxon>
        <taxon>Bacillati</taxon>
        <taxon>Bacillota</taxon>
        <taxon>Bacilli</taxon>
        <taxon>Bacillales</taxon>
        <taxon>Paenibacillaceae</taxon>
        <taxon>Paenibacillus</taxon>
    </lineage>
</organism>
<gene>
    <name evidence="2" type="ORF">J2Z20_001390</name>
</gene>
<dbReference type="Proteomes" id="UP001519273">
    <property type="component" value="Unassembled WGS sequence"/>
</dbReference>
<keyword evidence="2" id="KW-0830">Ubiquinone</keyword>
<feature type="domain" description="Methyltransferase type 11" evidence="1">
    <location>
        <begin position="39"/>
        <end position="130"/>
    </location>
</feature>
<accession>A0ABS4H1X0</accession>
<name>A0ABS4H1X0_9BACL</name>
<dbReference type="Gene3D" id="3.40.50.150">
    <property type="entry name" value="Vaccinia Virus protein VP39"/>
    <property type="match status" value="1"/>
</dbReference>
<dbReference type="Pfam" id="PF08241">
    <property type="entry name" value="Methyltransf_11"/>
    <property type="match status" value="1"/>
</dbReference>
<keyword evidence="3" id="KW-1185">Reference proteome</keyword>